<keyword evidence="1" id="KW-1133">Transmembrane helix</keyword>
<dbReference type="Pfam" id="PF04955">
    <property type="entry name" value="HupE_UreJ"/>
    <property type="match status" value="1"/>
</dbReference>
<keyword evidence="1" id="KW-0472">Membrane</keyword>
<feature type="transmembrane region" description="Helical" evidence="1">
    <location>
        <begin position="92"/>
        <end position="109"/>
    </location>
</feature>
<dbReference type="PIRSF" id="PIRSF016919">
    <property type="entry name" value="HupE_UreJ"/>
    <property type="match status" value="1"/>
</dbReference>
<proteinExistence type="predicted"/>
<keyword evidence="4" id="KW-1185">Reference proteome</keyword>
<evidence type="ECO:0000256" key="2">
    <source>
        <dbReference type="SAM" id="SignalP"/>
    </source>
</evidence>
<dbReference type="RefSeq" id="WP_164648949.1">
    <property type="nucleotide sequence ID" value="NZ_CP047475.1"/>
</dbReference>
<dbReference type="AlphaFoldDB" id="A0A7Z2YEE4"/>
<feature type="transmembrane region" description="Helical" evidence="1">
    <location>
        <begin position="145"/>
        <end position="164"/>
    </location>
</feature>
<feature type="chain" id="PRO_5031455232" evidence="2">
    <location>
        <begin position="21"/>
        <end position="187"/>
    </location>
</feature>
<dbReference type="EMBL" id="CP047475">
    <property type="protein sequence ID" value="QIA64040.1"/>
    <property type="molecule type" value="Genomic_DNA"/>
</dbReference>
<organism evidence="3 4">
    <name type="scientific">Vibrio astriarenae</name>
    <dbReference type="NCBI Taxonomy" id="1481923"/>
    <lineage>
        <taxon>Bacteria</taxon>
        <taxon>Pseudomonadati</taxon>
        <taxon>Pseudomonadota</taxon>
        <taxon>Gammaproteobacteria</taxon>
        <taxon>Vibrionales</taxon>
        <taxon>Vibrionaceae</taxon>
        <taxon>Vibrio</taxon>
    </lineage>
</organism>
<gene>
    <name evidence="3" type="ORF">GT360_11205</name>
</gene>
<feature type="transmembrane region" description="Helical" evidence="1">
    <location>
        <begin position="42"/>
        <end position="59"/>
    </location>
</feature>
<dbReference type="InterPro" id="IPR007038">
    <property type="entry name" value="HupE_UreJ"/>
</dbReference>
<evidence type="ECO:0000313" key="3">
    <source>
        <dbReference type="EMBL" id="QIA64040.1"/>
    </source>
</evidence>
<feature type="signal peptide" evidence="2">
    <location>
        <begin position="1"/>
        <end position="20"/>
    </location>
</feature>
<dbReference type="KEGG" id="vas:GT360_11205"/>
<name>A0A7Z2YEE4_9VIBR</name>
<keyword evidence="1" id="KW-0812">Transmembrane</keyword>
<reference evidence="3 4" key="1">
    <citation type="submission" date="2020-01" db="EMBL/GenBank/DDBJ databases">
        <title>Whole genome and functional gene identification of agarase of Vibrio HN897.</title>
        <authorList>
            <person name="Liu Y."/>
            <person name="Zhao Z."/>
        </authorList>
    </citation>
    <scope>NUCLEOTIDE SEQUENCE [LARGE SCALE GENOMIC DNA]</scope>
    <source>
        <strain evidence="3 4">HN897</strain>
    </source>
</reference>
<evidence type="ECO:0000313" key="4">
    <source>
        <dbReference type="Proteomes" id="UP000464262"/>
    </source>
</evidence>
<feature type="transmembrane region" description="Helical" evidence="1">
    <location>
        <begin position="116"/>
        <end position="133"/>
    </location>
</feature>
<sequence>MKTQFAALIALLATPSLALAHPGHEHHSFSSGLVHPVTGVDHLIMLIAFGLLIGCVAVVNKQKIALMSGGIASLMLGLFAGQWFGFSTIVEPAIIASLFVVSLGLWQAFSPSTTRVNMALAASIAMLFFHGYAHGVEATGSVSQFAVGMLISATVLMVAGSAAGQLVRSKWLSVGVASASVLLLLAS</sequence>
<feature type="transmembrane region" description="Helical" evidence="1">
    <location>
        <begin position="66"/>
        <end position="86"/>
    </location>
</feature>
<accession>A0A7Z2YEE4</accession>
<dbReference type="Proteomes" id="UP000464262">
    <property type="component" value="Chromosome 1"/>
</dbReference>
<keyword evidence="2" id="KW-0732">Signal</keyword>
<evidence type="ECO:0000256" key="1">
    <source>
        <dbReference type="SAM" id="Phobius"/>
    </source>
</evidence>
<protein>
    <submittedName>
        <fullName evidence="3">Urease accessory protein UreJ</fullName>
    </submittedName>
</protein>